<proteinExistence type="predicted"/>
<name>A0A6J4SX52_9ACTN</name>
<dbReference type="EMBL" id="CADCVT010000232">
    <property type="protein sequence ID" value="CAA9507341.1"/>
    <property type="molecule type" value="Genomic_DNA"/>
</dbReference>
<reference evidence="1" key="1">
    <citation type="submission" date="2020-02" db="EMBL/GenBank/DDBJ databases">
        <authorList>
            <person name="Meier V. D."/>
        </authorList>
    </citation>
    <scope>NUCLEOTIDE SEQUENCE</scope>
    <source>
        <strain evidence="1">AVDCRST_MAG85</strain>
    </source>
</reference>
<evidence type="ECO:0008006" key="2">
    <source>
        <dbReference type="Google" id="ProtNLM"/>
    </source>
</evidence>
<evidence type="ECO:0000313" key="1">
    <source>
        <dbReference type="EMBL" id="CAA9507341.1"/>
    </source>
</evidence>
<gene>
    <name evidence="1" type="ORF">AVDCRST_MAG85-2121</name>
</gene>
<dbReference type="InterPro" id="IPR014229">
    <property type="entry name" value="Spore_YtfJ"/>
</dbReference>
<organism evidence="1">
    <name type="scientific">uncultured Solirubrobacteraceae bacterium</name>
    <dbReference type="NCBI Taxonomy" id="1162706"/>
    <lineage>
        <taxon>Bacteria</taxon>
        <taxon>Bacillati</taxon>
        <taxon>Actinomycetota</taxon>
        <taxon>Thermoleophilia</taxon>
        <taxon>Solirubrobacterales</taxon>
        <taxon>Solirubrobacteraceae</taxon>
        <taxon>environmental samples</taxon>
    </lineage>
</organism>
<dbReference type="Pfam" id="PF09579">
    <property type="entry name" value="Spore_YtfJ"/>
    <property type="match status" value="1"/>
</dbReference>
<protein>
    <recommendedName>
        <fullName evidence="2">Sporulation protein YtfJ</fullName>
    </recommendedName>
</protein>
<dbReference type="AlphaFoldDB" id="A0A6J4SX52"/>
<sequence>MAKGPKRGALERLIDRATGARICFGEPVQVGATAVIPVSRVRVYGGFGFGRDEGEAKDGEGGGGGGYVDAQPLGFIELRSDGSRYQAIDDPESSQKMLRAGATAAATLLTAAAGARRLRGGRRRPSGLFGR</sequence>
<accession>A0A6J4SX52</accession>